<keyword evidence="1" id="KW-0812">Transmembrane</keyword>
<keyword evidence="1" id="KW-0472">Membrane</keyword>
<evidence type="ECO:0000256" key="1">
    <source>
        <dbReference type="SAM" id="Phobius"/>
    </source>
</evidence>
<name>A0A6A6BMZ8_9PEZI</name>
<feature type="transmembrane region" description="Helical" evidence="1">
    <location>
        <begin position="138"/>
        <end position="162"/>
    </location>
</feature>
<sequence length="195" mass="21338">MISKRSIAEGGGTGDWHSQKESSSTLVFTDFFYLWLILFSFGFSRGQRHKDWMGGSGWGLIARLVLFRACMPSGLDGHEVREKAVCFMRCTQGLLACHLGLARRTCTSLVGRSGDGAGGGCVVPASIVGPGRGRGDCYLWMGGWVDGCLLMFFLVAVLYTIFWVRRCVALLAFVPALHCSCLSSFAFATYPLQLR</sequence>
<keyword evidence="3" id="KW-1185">Reference proteome</keyword>
<dbReference type="Proteomes" id="UP000799438">
    <property type="component" value="Unassembled WGS sequence"/>
</dbReference>
<keyword evidence="1" id="KW-1133">Transmembrane helix</keyword>
<evidence type="ECO:0000313" key="3">
    <source>
        <dbReference type="Proteomes" id="UP000799438"/>
    </source>
</evidence>
<dbReference type="AlphaFoldDB" id="A0A6A6BMZ8"/>
<evidence type="ECO:0000313" key="2">
    <source>
        <dbReference type="EMBL" id="KAF2145509.1"/>
    </source>
</evidence>
<protein>
    <submittedName>
        <fullName evidence="2">Uncharacterized protein</fullName>
    </submittedName>
</protein>
<organism evidence="2 3">
    <name type="scientific">Aplosporella prunicola CBS 121167</name>
    <dbReference type="NCBI Taxonomy" id="1176127"/>
    <lineage>
        <taxon>Eukaryota</taxon>
        <taxon>Fungi</taxon>
        <taxon>Dikarya</taxon>
        <taxon>Ascomycota</taxon>
        <taxon>Pezizomycotina</taxon>
        <taxon>Dothideomycetes</taxon>
        <taxon>Dothideomycetes incertae sedis</taxon>
        <taxon>Botryosphaeriales</taxon>
        <taxon>Aplosporellaceae</taxon>
        <taxon>Aplosporella</taxon>
    </lineage>
</organism>
<dbReference type="EMBL" id="ML995477">
    <property type="protein sequence ID" value="KAF2145509.1"/>
    <property type="molecule type" value="Genomic_DNA"/>
</dbReference>
<feature type="transmembrane region" description="Helical" evidence="1">
    <location>
        <begin position="168"/>
        <end position="190"/>
    </location>
</feature>
<dbReference type="GeneID" id="54292669"/>
<accession>A0A6A6BMZ8</accession>
<proteinExistence type="predicted"/>
<dbReference type="RefSeq" id="XP_033401221.1">
    <property type="nucleotide sequence ID" value="XM_033535175.1"/>
</dbReference>
<gene>
    <name evidence="2" type="ORF">K452DRAFT_120962</name>
</gene>
<feature type="transmembrane region" description="Helical" evidence="1">
    <location>
        <begin position="25"/>
        <end position="43"/>
    </location>
</feature>
<reference evidence="2" key="1">
    <citation type="journal article" date="2020" name="Stud. Mycol.">
        <title>101 Dothideomycetes genomes: a test case for predicting lifestyles and emergence of pathogens.</title>
        <authorList>
            <person name="Haridas S."/>
            <person name="Albert R."/>
            <person name="Binder M."/>
            <person name="Bloem J."/>
            <person name="Labutti K."/>
            <person name="Salamov A."/>
            <person name="Andreopoulos B."/>
            <person name="Baker S."/>
            <person name="Barry K."/>
            <person name="Bills G."/>
            <person name="Bluhm B."/>
            <person name="Cannon C."/>
            <person name="Castanera R."/>
            <person name="Culley D."/>
            <person name="Daum C."/>
            <person name="Ezra D."/>
            <person name="Gonzalez J."/>
            <person name="Henrissat B."/>
            <person name="Kuo A."/>
            <person name="Liang C."/>
            <person name="Lipzen A."/>
            <person name="Lutzoni F."/>
            <person name="Magnuson J."/>
            <person name="Mondo S."/>
            <person name="Nolan M."/>
            <person name="Ohm R."/>
            <person name="Pangilinan J."/>
            <person name="Park H.-J."/>
            <person name="Ramirez L."/>
            <person name="Alfaro M."/>
            <person name="Sun H."/>
            <person name="Tritt A."/>
            <person name="Yoshinaga Y."/>
            <person name="Zwiers L.-H."/>
            <person name="Turgeon B."/>
            <person name="Goodwin S."/>
            <person name="Spatafora J."/>
            <person name="Crous P."/>
            <person name="Grigoriev I."/>
        </authorList>
    </citation>
    <scope>NUCLEOTIDE SEQUENCE</scope>
    <source>
        <strain evidence="2">CBS 121167</strain>
    </source>
</reference>